<gene>
    <name evidence="1" type="ORF">Mal48_11800</name>
</gene>
<accession>A0A517QJX2</accession>
<sequence>MKILFINNDGAGFADQIEVKDETSITQLFQDRVPHGKPQDYLIRVNRQPTTADYALQDGDRVSITPTKIEGAFQRPIITTTKGESWAQDNASTVCISSEF</sequence>
<proteinExistence type="predicted"/>
<protein>
    <recommendedName>
        <fullName evidence="3">Molybdopterin converting factor</fullName>
    </recommendedName>
</protein>
<organism evidence="1 2">
    <name type="scientific">Thalassoglobus polymorphus</name>
    <dbReference type="NCBI Taxonomy" id="2527994"/>
    <lineage>
        <taxon>Bacteria</taxon>
        <taxon>Pseudomonadati</taxon>
        <taxon>Planctomycetota</taxon>
        <taxon>Planctomycetia</taxon>
        <taxon>Planctomycetales</taxon>
        <taxon>Planctomycetaceae</taxon>
        <taxon>Thalassoglobus</taxon>
    </lineage>
</organism>
<dbReference type="Proteomes" id="UP000315724">
    <property type="component" value="Chromosome"/>
</dbReference>
<evidence type="ECO:0000313" key="2">
    <source>
        <dbReference type="Proteomes" id="UP000315724"/>
    </source>
</evidence>
<evidence type="ECO:0000313" key="1">
    <source>
        <dbReference type="EMBL" id="QDT31942.1"/>
    </source>
</evidence>
<keyword evidence="2" id="KW-1185">Reference proteome</keyword>
<dbReference type="RefSeq" id="WP_231739922.1">
    <property type="nucleotide sequence ID" value="NZ_CP036267.1"/>
</dbReference>
<dbReference type="AlphaFoldDB" id="A0A517QJX2"/>
<evidence type="ECO:0008006" key="3">
    <source>
        <dbReference type="Google" id="ProtNLM"/>
    </source>
</evidence>
<dbReference type="KEGG" id="tpol:Mal48_11800"/>
<dbReference type="EMBL" id="CP036267">
    <property type="protein sequence ID" value="QDT31942.1"/>
    <property type="molecule type" value="Genomic_DNA"/>
</dbReference>
<reference evidence="1 2" key="1">
    <citation type="submission" date="2019-02" db="EMBL/GenBank/DDBJ databases">
        <title>Deep-cultivation of Planctomycetes and their phenomic and genomic characterization uncovers novel biology.</title>
        <authorList>
            <person name="Wiegand S."/>
            <person name="Jogler M."/>
            <person name="Boedeker C."/>
            <person name="Pinto D."/>
            <person name="Vollmers J."/>
            <person name="Rivas-Marin E."/>
            <person name="Kohn T."/>
            <person name="Peeters S.H."/>
            <person name="Heuer A."/>
            <person name="Rast P."/>
            <person name="Oberbeckmann S."/>
            <person name="Bunk B."/>
            <person name="Jeske O."/>
            <person name="Meyerdierks A."/>
            <person name="Storesund J.E."/>
            <person name="Kallscheuer N."/>
            <person name="Luecker S."/>
            <person name="Lage O.M."/>
            <person name="Pohl T."/>
            <person name="Merkel B.J."/>
            <person name="Hornburger P."/>
            <person name="Mueller R.-W."/>
            <person name="Bruemmer F."/>
            <person name="Labrenz M."/>
            <person name="Spormann A.M."/>
            <person name="Op den Camp H."/>
            <person name="Overmann J."/>
            <person name="Amann R."/>
            <person name="Jetten M.S.M."/>
            <person name="Mascher T."/>
            <person name="Medema M.H."/>
            <person name="Devos D.P."/>
            <person name="Kaster A.-K."/>
            <person name="Ovreas L."/>
            <person name="Rohde M."/>
            <person name="Galperin M.Y."/>
            <person name="Jogler C."/>
        </authorList>
    </citation>
    <scope>NUCLEOTIDE SEQUENCE [LARGE SCALE GENOMIC DNA]</scope>
    <source>
        <strain evidence="1 2">Mal48</strain>
    </source>
</reference>
<name>A0A517QJX2_9PLAN</name>